<sequence length="159" mass="18328">MPVVNLKEAFKRGKRFTGSYRLSPKEVGLPADLGELREPVEVYLEIYKEDRGYRVFMSITGKVVLECSRCLTVFENDIGREHNFRIESYPTKDVMYLSPSDLEVSFYEDEENVDIAQLVREQIILSIPTKPLCDPECKGIHLEEAHADNPFAVLKRFLP</sequence>
<evidence type="ECO:0000313" key="1">
    <source>
        <dbReference type="EMBL" id="SHK20235.1"/>
    </source>
</evidence>
<protein>
    <recommendedName>
        <fullName evidence="3">23S rRNA accumulation protein YceD</fullName>
    </recommendedName>
</protein>
<proteinExistence type="predicted"/>
<dbReference type="EMBL" id="LT670846">
    <property type="protein sequence ID" value="SHK20235.1"/>
    <property type="molecule type" value="Genomic_DNA"/>
</dbReference>
<name>A0A1M6QJ91_9AQUI</name>
<dbReference type="STRING" id="381751.SAMN05444391_0258"/>
<evidence type="ECO:0000313" key="2">
    <source>
        <dbReference type="Proteomes" id="UP000189810"/>
    </source>
</evidence>
<gene>
    <name evidence="1" type="ORF">SAMN05444391_0258</name>
</gene>
<dbReference type="Pfam" id="PF02620">
    <property type="entry name" value="YceD"/>
    <property type="match status" value="1"/>
</dbReference>
<keyword evidence="2" id="KW-1185">Reference proteome</keyword>
<reference evidence="1 2" key="1">
    <citation type="submission" date="2016-11" db="EMBL/GenBank/DDBJ databases">
        <authorList>
            <person name="Jaros S."/>
            <person name="Januszkiewicz K."/>
            <person name="Wedrychowicz H."/>
        </authorList>
    </citation>
    <scope>NUCLEOTIDE SEQUENCE [LARGE SCALE GENOMIC DNA]</scope>
    <source>
        <strain evidence="1 2">DSM 19557</strain>
    </source>
</reference>
<organism evidence="1 2">
    <name type="scientific">Thermocrinis minervae</name>
    <dbReference type="NCBI Taxonomy" id="381751"/>
    <lineage>
        <taxon>Bacteria</taxon>
        <taxon>Pseudomonadati</taxon>
        <taxon>Aquificota</taxon>
        <taxon>Aquificia</taxon>
        <taxon>Aquificales</taxon>
        <taxon>Aquificaceae</taxon>
        <taxon>Thermocrinis</taxon>
    </lineage>
</organism>
<accession>A0A1M6QJ91</accession>
<dbReference type="RefSeq" id="WP_079653450.1">
    <property type="nucleotide sequence ID" value="NZ_LT670846.1"/>
</dbReference>
<dbReference type="OrthoDB" id="9790372at2"/>
<dbReference type="InterPro" id="IPR003772">
    <property type="entry name" value="YceD"/>
</dbReference>
<dbReference type="AlphaFoldDB" id="A0A1M6QJ91"/>
<evidence type="ECO:0008006" key="3">
    <source>
        <dbReference type="Google" id="ProtNLM"/>
    </source>
</evidence>
<dbReference type="Proteomes" id="UP000189810">
    <property type="component" value="Chromosome I"/>
</dbReference>